<comment type="caution">
    <text evidence="2">The sequence shown here is derived from an EMBL/GenBank/DDBJ whole genome shotgun (WGS) entry which is preliminary data.</text>
</comment>
<dbReference type="InterPro" id="IPR036390">
    <property type="entry name" value="WH_DNA-bd_sf"/>
</dbReference>
<dbReference type="OrthoDB" id="1778336at2"/>
<protein>
    <recommendedName>
        <fullName evidence="1">DUF4325 domain-containing protein</fullName>
    </recommendedName>
</protein>
<dbReference type="GO" id="GO:0006355">
    <property type="term" value="P:regulation of DNA-templated transcription"/>
    <property type="evidence" value="ECO:0007669"/>
    <property type="project" value="UniProtKB-ARBA"/>
</dbReference>
<accession>A0A7U7J590</accession>
<gene>
    <name evidence="2" type="ORF">BN874_360008</name>
</gene>
<feature type="domain" description="DUF4325" evidence="1">
    <location>
        <begin position="278"/>
        <end position="320"/>
    </location>
</feature>
<dbReference type="InterPro" id="IPR025474">
    <property type="entry name" value="DUF4325"/>
</dbReference>
<evidence type="ECO:0000259" key="1">
    <source>
        <dbReference type="Pfam" id="PF14213"/>
    </source>
</evidence>
<name>A0A7U7J590_9GAMM</name>
<dbReference type="Gene3D" id="1.10.10.10">
    <property type="entry name" value="Winged helix-like DNA-binding domain superfamily/Winged helix DNA-binding domain"/>
    <property type="match status" value="1"/>
</dbReference>
<dbReference type="Proteomes" id="UP000019184">
    <property type="component" value="Unassembled WGS sequence"/>
</dbReference>
<dbReference type="CDD" id="cd00090">
    <property type="entry name" value="HTH_ARSR"/>
    <property type="match status" value="1"/>
</dbReference>
<reference evidence="2 3" key="1">
    <citation type="journal article" date="2014" name="ISME J.">
        <title>Candidatus Competibacter-lineage genomes retrieved from metagenomes reveal functional metabolic diversity.</title>
        <authorList>
            <person name="McIlroy S.J."/>
            <person name="Albertsen M."/>
            <person name="Andresen E.K."/>
            <person name="Saunders A.M."/>
            <person name="Kristiansen R."/>
            <person name="Stokholm-Bjerregaard M."/>
            <person name="Nielsen K.L."/>
            <person name="Nielsen P.H."/>
        </authorList>
    </citation>
    <scope>NUCLEOTIDE SEQUENCE [LARGE SCALE GENOMIC DNA]</scope>
    <source>
        <strain evidence="2 3">Run_B_J11</strain>
    </source>
</reference>
<evidence type="ECO:0000313" key="2">
    <source>
        <dbReference type="EMBL" id="CDH46125.1"/>
    </source>
</evidence>
<dbReference type="RefSeq" id="WP_034434599.1">
    <property type="nucleotide sequence ID" value="NZ_CBTK010000250.1"/>
</dbReference>
<evidence type="ECO:0000313" key="3">
    <source>
        <dbReference type="Proteomes" id="UP000019184"/>
    </source>
</evidence>
<dbReference type="EMBL" id="CBTK010000250">
    <property type="protein sequence ID" value="CDH46125.1"/>
    <property type="molecule type" value="Genomic_DNA"/>
</dbReference>
<dbReference type="InterPro" id="IPR036890">
    <property type="entry name" value="HATPase_C_sf"/>
</dbReference>
<keyword evidence="3" id="KW-1185">Reference proteome</keyword>
<dbReference type="InterPro" id="IPR011991">
    <property type="entry name" value="ArsR-like_HTH"/>
</dbReference>
<sequence length="345" mass="39572">MTRVQVRGEAVRRFILECVEKHPADITSITAEKFNISRQAVNKHLQKLIGEGVLNQSGNTRSRRYQLTPLIDWRKLYSLAEILEEDRIWREDIAILIGQAPQNILDIWHYGFTEMFNNVIDHSEGTWVSINLNKTAVATEIAIYDNGVGIFKKIQMALDLMDERHAVLELAKGKLTTDPARHTGEGIFFASRMFDHFGVMSGGVYFSHRFDDKEDWIMEREQFSSGTSVWMKLNNDTTRTTKKVFDEFSSGNDYGFTKTVVPVKLAQYGDEHLVSRSQAKRLLSRIDRFETVLFDFHGVESIGQSFADEIFRVFAEQHPTMKLLGIKANSAVKKMINRARSNLDL</sequence>
<organism evidence="2 3">
    <name type="scientific">Candidatus Contendobacter odensis Run_B_J11</name>
    <dbReference type="NCBI Taxonomy" id="1400861"/>
    <lineage>
        <taxon>Bacteria</taxon>
        <taxon>Pseudomonadati</taxon>
        <taxon>Pseudomonadota</taxon>
        <taxon>Gammaproteobacteria</taxon>
        <taxon>Candidatus Competibacteraceae</taxon>
        <taxon>Candidatus Contendibacter</taxon>
    </lineage>
</organism>
<dbReference type="Pfam" id="PF14213">
    <property type="entry name" value="DUF4325"/>
    <property type="match status" value="1"/>
</dbReference>
<dbReference type="InterPro" id="IPR036388">
    <property type="entry name" value="WH-like_DNA-bd_sf"/>
</dbReference>
<dbReference type="Gene3D" id="3.30.565.10">
    <property type="entry name" value="Histidine kinase-like ATPase, C-terminal domain"/>
    <property type="match status" value="1"/>
</dbReference>
<dbReference type="SUPFAM" id="SSF55874">
    <property type="entry name" value="ATPase domain of HSP90 chaperone/DNA topoisomerase II/histidine kinase"/>
    <property type="match status" value="1"/>
</dbReference>
<dbReference type="SUPFAM" id="SSF46785">
    <property type="entry name" value="Winged helix' DNA-binding domain"/>
    <property type="match status" value="1"/>
</dbReference>
<proteinExistence type="predicted"/>
<dbReference type="AlphaFoldDB" id="A0A7U7J590"/>